<sequence>MHLTLLHETCGWQLPAQELQLSRRNGCGCIVLLKRAFTRGEGLFSKAQFSVVPPGVMRGRNYRSTPVITERNLLCFMVVCVSINSISSE</sequence>
<evidence type="ECO:0000313" key="2">
    <source>
        <dbReference type="Proteomes" id="UP001054837"/>
    </source>
</evidence>
<dbReference type="AlphaFoldDB" id="A0AAV4S8G1"/>
<dbReference type="EMBL" id="BPLQ01007511">
    <property type="protein sequence ID" value="GIY30523.1"/>
    <property type="molecule type" value="Genomic_DNA"/>
</dbReference>
<protein>
    <submittedName>
        <fullName evidence="1">Uncharacterized protein</fullName>
    </submittedName>
</protein>
<gene>
    <name evidence="1" type="ORF">CDAR_495481</name>
</gene>
<dbReference type="Proteomes" id="UP001054837">
    <property type="component" value="Unassembled WGS sequence"/>
</dbReference>
<keyword evidence="2" id="KW-1185">Reference proteome</keyword>
<reference evidence="1 2" key="1">
    <citation type="submission" date="2021-06" db="EMBL/GenBank/DDBJ databases">
        <title>Caerostris darwini draft genome.</title>
        <authorList>
            <person name="Kono N."/>
            <person name="Arakawa K."/>
        </authorList>
    </citation>
    <scope>NUCLEOTIDE SEQUENCE [LARGE SCALE GENOMIC DNA]</scope>
</reference>
<accession>A0AAV4S8G1</accession>
<proteinExistence type="predicted"/>
<evidence type="ECO:0000313" key="1">
    <source>
        <dbReference type="EMBL" id="GIY30523.1"/>
    </source>
</evidence>
<name>A0AAV4S8G1_9ARAC</name>
<organism evidence="1 2">
    <name type="scientific">Caerostris darwini</name>
    <dbReference type="NCBI Taxonomy" id="1538125"/>
    <lineage>
        <taxon>Eukaryota</taxon>
        <taxon>Metazoa</taxon>
        <taxon>Ecdysozoa</taxon>
        <taxon>Arthropoda</taxon>
        <taxon>Chelicerata</taxon>
        <taxon>Arachnida</taxon>
        <taxon>Araneae</taxon>
        <taxon>Araneomorphae</taxon>
        <taxon>Entelegynae</taxon>
        <taxon>Araneoidea</taxon>
        <taxon>Araneidae</taxon>
        <taxon>Caerostris</taxon>
    </lineage>
</organism>
<comment type="caution">
    <text evidence="1">The sequence shown here is derived from an EMBL/GenBank/DDBJ whole genome shotgun (WGS) entry which is preliminary data.</text>
</comment>